<dbReference type="AlphaFoldDB" id="A0AAW2VRV8"/>
<organism evidence="2">
    <name type="scientific">Sesamum radiatum</name>
    <name type="common">Black benniseed</name>
    <dbReference type="NCBI Taxonomy" id="300843"/>
    <lineage>
        <taxon>Eukaryota</taxon>
        <taxon>Viridiplantae</taxon>
        <taxon>Streptophyta</taxon>
        <taxon>Embryophyta</taxon>
        <taxon>Tracheophyta</taxon>
        <taxon>Spermatophyta</taxon>
        <taxon>Magnoliopsida</taxon>
        <taxon>eudicotyledons</taxon>
        <taxon>Gunneridae</taxon>
        <taxon>Pentapetalae</taxon>
        <taxon>asterids</taxon>
        <taxon>lamiids</taxon>
        <taxon>Lamiales</taxon>
        <taxon>Pedaliaceae</taxon>
        <taxon>Sesamum</taxon>
    </lineage>
</organism>
<reference evidence="2" key="1">
    <citation type="submission" date="2020-06" db="EMBL/GenBank/DDBJ databases">
        <authorList>
            <person name="Li T."/>
            <person name="Hu X."/>
            <person name="Zhang T."/>
            <person name="Song X."/>
            <person name="Zhang H."/>
            <person name="Dai N."/>
            <person name="Sheng W."/>
            <person name="Hou X."/>
            <person name="Wei L."/>
        </authorList>
    </citation>
    <scope>NUCLEOTIDE SEQUENCE</scope>
    <source>
        <strain evidence="2">G02</strain>
        <tissue evidence="2">Leaf</tissue>
    </source>
</reference>
<evidence type="ECO:0000313" key="2">
    <source>
        <dbReference type="EMBL" id="KAL0431086.1"/>
    </source>
</evidence>
<feature type="region of interest" description="Disordered" evidence="1">
    <location>
        <begin position="1"/>
        <end position="50"/>
    </location>
</feature>
<accession>A0AAW2VRV8</accession>
<sequence length="50" mass="5069">MVGNYNGKLTETPSSSLTIEPRPPSMPNTPSGPWNADGTTSSGASTSCIA</sequence>
<reference evidence="2" key="2">
    <citation type="journal article" date="2024" name="Plant">
        <title>Genomic evolution and insights into agronomic trait innovations of Sesamum species.</title>
        <authorList>
            <person name="Miao H."/>
            <person name="Wang L."/>
            <person name="Qu L."/>
            <person name="Liu H."/>
            <person name="Sun Y."/>
            <person name="Le M."/>
            <person name="Wang Q."/>
            <person name="Wei S."/>
            <person name="Zheng Y."/>
            <person name="Lin W."/>
            <person name="Duan Y."/>
            <person name="Cao H."/>
            <person name="Xiong S."/>
            <person name="Wang X."/>
            <person name="Wei L."/>
            <person name="Li C."/>
            <person name="Ma Q."/>
            <person name="Ju M."/>
            <person name="Zhao R."/>
            <person name="Li G."/>
            <person name="Mu C."/>
            <person name="Tian Q."/>
            <person name="Mei H."/>
            <person name="Zhang T."/>
            <person name="Gao T."/>
            <person name="Zhang H."/>
        </authorList>
    </citation>
    <scope>NUCLEOTIDE SEQUENCE</scope>
    <source>
        <strain evidence="2">G02</strain>
    </source>
</reference>
<feature type="compositionally biased region" description="Low complexity" evidence="1">
    <location>
        <begin position="38"/>
        <end position="50"/>
    </location>
</feature>
<protein>
    <submittedName>
        <fullName evidence="2">Uncharacterized protein</fullName>
    </submittedName>
</protein>
<dbReference type="EMBL" id="JACGWJ010000003">
    <property type="protein sequence ID" value="KAL0431086.1"/>
    <property type="molecule type" value="Genomic_DNA"/>
</dbReference>
<evidence type="ECO:0000256" key="1">
    <source>
        <dbReference type="SAM" id="MobiDB-lite"/>
    </source>
</evidence>
<feature type="compositionally biased region" description="Polar residues" evidence="1">
    <location>
        <begin position="7"/>
        <end position="18"/>
    </location>
</feature>
<name>A0AAW2VRV8_SESRA</name>
<gene>
    <name evidence="2" type="ORF">Sradi_0734600</name>
</gene>
<proteinExistence type="predicted"/>
<comment type="caution">
    <text evidence="2">The sequence shown here is derived from an EMBL/GenBank/DDBJ whole genome shotgun (WGS) entry which is preliminary data.</text>
</comment>